<keyword evidence="3" id="KW-1185">Reference proteome</keyword>
<proteinExistence type="predicted"/>
<reference evidence="2 3" key="1">
    <citation type="journal article" date="2018" name="Cell">
        <title>The Chara Genome: Secondary Complexity and Implications for Plant Terrestrialization.</title>
        <authorList>
            <person name="Nishiyama T."/>
            <person name="Sakayama H."/>
            <person name="Vries J.D."/>
            <person name="Buschmann H."/>
            <person name="Saint-Marcoux D."/>
            <person name="Ullrich K.K."/>
            <person name="Haas F.B."/>
            <person name="Vanderstraeten L."/>
            <person name="Becker D."/>
            <person name="Lang D."/>
            <person name="Vosolsobe S."/>
            <person name="Rombauts S."/>
            <person name="Wilhelmsson P.K.I."/>
            <person name="Janitza P."/>
            <person name="Kern R."/>
            <person name="Heyl A."/>
            <person name="Rumpler F."/>
            <person name="Villalobos L.I.A.C."/>
            <person name="Clay J.M."/>
            <person name="Skokan R."/>
            <person name="Toyoda A."/>
            <person name="Suzuki Y."/>
            <person name="Kagoshima H."/>
            <person name="Schijlen E."/>
            <person name="Tajeshwar N."/>
            <person name="Catarino B."/>
            <person name="Hetherington A.J."/>
            <person name="Saltykova A."/>
            <person name="Bonnot C."/>
            <person name="Breuninger H."/>
            <person name="Symeonidi A."/>
            <person name="Radhakrishnan G.V."/>
            <person name="Van Nieuwerburgh F."/>
            <person name="Deforce D."/>
            <person name="Chang C."/>
            <person name="Karol K.G."/>
            <person name="Hedrich R."/>
            <person name="Ulvskov P."/>
            <person name="Glockner G."/>
            <person name="Delwiche C.F."/>
            <person name="Petrasek J."/>
            <person name="Van de Peer Y."/>
            <person name="Friml J."/>
            <person name="Beilby M."/>
            <person name="Dolan L."/>
            <person name="Kohara Y."/>
            <person name="Sugano S."/>
            <person name="Fujiyama A."/>
            <person name="Delaux P.-M."/>
            <person name="Quint M."/>
            <person name="TheiBen G."/>
            <person name="Hagemann M."/>
            <person name="Harholt J."/>
            <person name="Dunand C."/>
            <person name="Zachgo S."/>
            <person name="Langdale J."/>
            <person name="Maumus F."/>
            <person name="Straeten D.V.D."/>
            <person name="Gould S.B."/>
            <person name="Rensing S.A."/>
        </authorList>
    </citation>
    <scope>NUCLEOTIDE SEQUENCE [LARGE SCALE GENOMIC DNA]</scope>
    <source>
        <strain evidence="2 3">S276</strain>
    </source>
</reference>
<protein>
    <submittedName>
        <fullName evidence="2">Uncharacterized protein</fullName>
    </submittedName>
</protein>
<sequence length="103" mass="11108">MSRLLLQTAPPPSPPLSNISLSTNSGPVVLASENDRVSVALSSPLSRAEPTARPLIRLQQLRFDASQPLVLHVFINQPDATVDTPRSGNPNYVTSLFSILVHI</sequence>
<feature type="region of interest" description="Disordered" evidence="1">
    <location>
        <begin position="1"/>
        <end position="20"/>
    </location>
</feature>
<dbReference type="Gramene" id="GBG59082">
    <property type="protein sequence ID" value="GBG59082"/>
    <property type="gene ID" value="CBR_g24425"/>
</dbReference>
<evidence type="ECO:0000256" key="1">
    <source>
        <dbReference type="SAM" id="MobiDB-lite"/>
    </source>
</evidence>
<dbReference type="Proteomes" id="UP000265515">
    <property type="component" value="Unassembled WGS sequence"/>
</dbReference>
<dbReference type="AlphaFoldDB" id="A0A388JN02"/>
<comment type="caution">
    <text evidence="2">The sequence shown here is derived from an EMBL/GenBank/DDBJ whole genome shotgun (WGS) entry which is preliminary data.</text>
</comment>
<evidence type="ECO:0000313" key="2">
    <source>
        <dbReference type="EMBL" id="GBG59082.1"/>
    </source>
</evidence>
<name>A0A388JN02_CHABU</name>
<gene>
    <name evidence="2" type="ORF">CBR_g24425</name>
</gene>
<dbReference type="EMBL" id="BFEA01000002">
    <property type="protein sequence ID" value="GBG59082.1"/>
    <property type="molecule type" value="Genomic_DNA"/>
</dbReference>
<accession>A0A388JN02</accession>
<organism evidence="2 3">
    <name type="scientific">Chara braunii</name>
    <name type="common">Braun's stonewort</name>
    <dbReference type="NCBI Taxonomy" id="69332"/>
    <lineage>
        <taxon>Eukaryota</taxon>
        <taxon>Viridiplantae</taxon>
        <taxon>Streptophyta</taxon>
        <taxon>Charophyceae</taxon>
        <taxon>Charales</taxon>
        <taxon>Characeae</taxon>
        <taxon>Chara</taxon>
    </lineage>
</organism>
<evidence type="ECO:0000313" key="3">
    <source>
        <dbReference type="Proteomes" id="UP000265515"/>
    </source>
</evidence>